<dbReference type="Proteomes" id="UP000887566">
    <property type="component" value="Unplaced"/>
</dbReference>
<evidence type="ECO:0000313" key="2">
    <source>
        <dbReference type="WBParaSite" id="PSAMB.scaffold11530size3288.g34209.t1"/>
    </source>
</evidence>
<dbReference type="WBParaSite" id="PSAMB.scaffold11530size3288.g34209.t1">
    <property type="protein sequence ID" value="PSAMB.scaffold11530size3288.g34209.t1"/>
    <property type="gene ID" value="PSAMB.scaffold11530size3288.g34209"/>
</dbReference>
<evidence type="ECO:0000313" key="1">
    <source>
        <dbReference type="Proteomes" id="UP000887566"/>
    </source>
</evidence>
<organism evidence="1 2">
    <name type="scientific">Plectus sambesii</name>
    <dbReference type="NCBI Taxonomy" id="2011161"/>
    <lineage>
        <taxon>Eukaryota</taxon>
        <taxon>Metazoa</taxon>
        <taxon>Ecdysozoa</taxon>
        <taxon>Nematoda</taxon>
        <taxon>Chromadorea</taxon>
        <taxon>Plectida</taxon>
        <taxon>Plectina</taxon>
        <taxon>Plectoidea</taxon>
        <taxon>Plectidae</taxon>
        <taxon>Plectus</taxon>
    </lineage>
</organism>
<name>A0A914UR17_9BILA</name>
<sequence>MADGREKPLRRRRSGLTLDQIALRNWTPAVVADRPAPPDPAQEGRWSKWRFAPLSPQKPPPMIVGGDLIEQLSRPHRPLLPSSALRPVVRFAPRN</sequence>
<keyword evidence="1" id="KW-1185">Reference proteome</keyword>
<proteinExistence type="predicted"/>
<accession>A0A914UR17</accession>
<reference evidence="2" key="1">
    <citation type="submission" date="2022-11" db="UniProtKB">
        <authorList>
            <consortium name="WormBaseParasite"/>
        </authorList>
    </citation>
    <scope>IDENTIFICATION</scope>
</reference>
<dbReference type="AlphaFoldDB" id="A0A914UR17"/>
<protein>
    <submittedName>
        <fullName evidence="2">Uncharacterized protein</fullName>
    </submittedName>
</protein>